<evidence type="ECO:0000313" key="1">
    <source>
        <dbReference type="EMBL" id="KAA0032420.1"/>
    </source>
</evidence>
<dbReference type="Proteomes" id="UP000321393">
    <property type="component" value="Unassembled WGS sequence"/>
</dbReference>
<gene>
    <name evidence="1" type="ORF">E6C27_scaffold2492G00010</name>
</gene>
<dbReference type="EMBL" id="SSTE01021688">
    <property type="protein sequence ID" value="KAA0032420.1"/>
    <property type="molecule type" value="Genomic_DNA"/>
</dbReference>
<name>A0A5A7SNQ2_CUCMM</name>
<accession>A0A5A7SNQ2</accession>
<sequence length="160" mass="17907">MVESNRLKGIRQGLITQSKSLKEKNGKQTGLKIQPNEEIKKSTEVSLTVDLGSLSPMSDEFISSLEQFFLTPSMTSPTHSDIVKDGVGPMIISDHEEKDNEEAIQDGNDFAFKKKLVDWLRNNNLKLASMTNDVNLNVETFINNENSDMAMIDMGQNRSL</sequence>
<protein>
    <submittedName>
        <fullName evidence="1">Uncharacterized protein</fullName>
    </submittedName>
</protein>
<proteinExistence type="predicted"/>
<organism evidence="1 2">
    <name type="scientific">Cucumis melo var. makuwa</name>
    <name type="common">Oriental melon</name>
    <dbReference type="NCBI Taxonomy" id="1194695"/>
    <lineage>
        <taxon>Eukaryota</taxon>
        <taxon>Viridiplantae</taxon>
        <taxon>Streptophyta</taxon>
        <taxon>Embryophyta</taxon>
        <taxon>Tracheophyta</taxon>
        <taxon>Spermatophyta</taxon>
        <taxon>Magnoliopsida</taxon>
        <taxon>eudicotyledons</taxon>
        <taxon>Gunneridae</taxon>
        <taxon>Pentapetalae</taxon>
        <taxon>rosids</taxon>
        <taxon>fabids</taxon>
        <taxon>Cucurbitales</taxon>
        <taxon>Cucurbitaceae</taxon>
        <taxon>Benincaseae</taxon>
        <taxon>Cucumis</taxon>
    </lineage>
</organism>
<reference evidence="1 2" key="1">
    <citation type="submission" date="2019-08" db="EMBL/GenBank/DDBJ databases">
        <title>Draft genome sequences of two oriental melons (Cucumis melo L. var makuwa).</title>
        <authorList>
            <person name="Kwon S.-Y."/>
        </authorList>
    </citation>
    <scope>NUCLEOTIDE SEQUENCE [LARGE SCALE GENOMIC DNA]</scope>
    <source>
        <strain evidence="2">cv. SW 3</strain>
        <tissue evidence="1">Leaf</tissue>
    </source>
</reference>
<evidence type="ECO:0000313" key="2">
    <source>
        <dbReference type="Proteomes" id="UP000321393"/>
    </source>
</evidence>
<comment type="caution">
    <text evidence="1">The sequence shown here is derived from an EMBL/GenBank/DDBJ whole genome shotgun (WGS) entry which is preliminary data.</text>
</comment>
<dbReference type="AlphaFoldDB" id="A0A5A7SNQ2"/>